<evidence type="ECO:0000313" key="3">
    <source>
        <dbReference type="EMBL" id="GGK80244.1"/>
    </source>
</evidence>
<feature type="domain" description="DUF1468" evidence="2">
    <location>
        <begin position="8"/>
        <end position="141"/>
    </location>
</feature>
<dbReference type="InterPro" id="IPR009936">
    <property type="entry name" value="DUF1468"/>
</dbReference>
<dbReference type="Pfam" id="PF07331">
    <property type="entry name" value="TctB"/>
    <property type="match status" value="1"/>
</dbReference>
<protein>
    <recommendedName>
        <fullName evidence="2">DUF1468 domain-containing protein</fullName>
    </recommendedName>
</protein>
<reference evidence="4" key="1">
    <citation type="journal article" date="2019" name="Int. J. Syst. Evol. Microbiol.">
        <title>The Global Catalogue of Microorganisms (GCM) 10K type strain sequencing project: providing services to taxonomists for standard genome sequencing and annotation.</title>
        <authorList>
            <consortium name="The Broad Institute Genomics Platform"/>
            <consortium name="The Broad Institute Genome Sequencing Center for Infectious Disease"/>
            <person name="Wu L."/>
            <person name="Ma J."/>
        </authorList>
    </citation>
    <scope>NUCLEOTIDE SEQUENCE [LARGE SCALE GENOMIC DNA]</scope>
    <source>
        <strain evidence="4">CGMCC 1.5362</strain>
    </source>
</reference>
<comment type="caution">
    <text evidence="3">The sequence shown here is derived from an EMBL/GenBank/DDBJ whole genome shotgun (WGS) entry which is preliminary data.</text>
</comment>
<dbReference type="EMBL" id="BMLB01000007">
    <property type="protein sequence ID" value="GGK80244.1"/>
    <property type="molecule type" value="Genomic_DNA"/>
</dbReference>
<evidence type="ECO:0000313" key="4">
    <source>
        <dbReference type="Proteomes" id="UP000662111"/>
    </source>
</evidence>
<evidence type="ECO:0000256" key="1">
    <source>
        <dbReference type="SAM" id="Phobius"/>
    </source>
</evidence>
<accession>A0ABQ2FCK8</accession>
<feature type="transmembrane region" description="Helical" evidence="1">
    <location>
        <begin position="74"/>
        <end position="102"/>
    </location>
</feature>
<feature type="transmembrane region" description="Helical" evidence="1">
    <location>
        <begin position="31"/>
        <end position="48"/>
    </location>
</feature>
<keyword evidence="4" id="KW-1185">Reference proteome</keyword>
<name>A0ABQ2FCK8_9MICO</name>
<evidence type="ECO:0000259" key="2">
    <source>
        <dbReference type="Pfam" id="PF07331"/>
    </source>
</evidence>
<gene>
    <name evidence="3" type="ORF">GCM10011509_30910</name>
</gene>
<keyword evidence="1" id="KW-0812">Transmembrane</keyword>
<feature type="transmembrane region" description="Helical" evidence="1">
    <location>
        <begin position="114"/>
        <end position="138"/>
    </location>
</feature>
<keyword evidence="1" id="KW-0472">Membrane</keyword>
<sequence length="146" mass="16450">MRNLLTGGLLVALVISFWVQRDYRFPHTNLLPDATMVVLGALSLWLMVEGWRTRDRHEEHEEEALRWVDLGRAVALLAAWIIALPWLGFVLSSIVFSALIAITMRTEPLTVRRVALDLVVNAGVVLAIYLAFTQVLYVRLPQLGGM</sequence>
<dbReference type="Proteomes" id="UP000662111">
    <property type="component" value="Unassembled WGS sequence"/>
</dbReference>
<dbReference type="RefSeq" id="WP_029202656.1">
    <property type="nucleotide sequence ID" value="NZ_BMLB01000007.1"/>
</dbReference>
<proteinExistence type="predicted"/>
<keyword evidence="1" id="KW-1133">Transmembrane helix</keyword>
<organism evidence="3 4">
    <name type="scientific">Ornithinimicrobium pekingense</name>
    <dbReference type="NCBI Taxonomy" id="384677"/>
    <lineage>
        <taxon>Bacteria</taxon>
        <taxon>Bacillati</taxon>
        <taxon>Actinomycetota</taxon>
        <taxon>Actinomycetes</taxon>
        <taxon>Micrococcales</taxon>
        <taxon>Ornithinimicrobiaceae</taxon>
        <taxon>Ornithinimicrobium</taxon>
    </lineage>
</organism>